<feature type="transmembrane region" description="Helical" evidence="11">
    <location>
        <begin position="112"/>
        <end position="134"/>
    </location>
</feature>
<feature type="transmembrane region" description="Helical" evidence="11">
    <location>
        <begin position="87"/>
        <end position="106"/>
    </location>
</feature>
<evidence type="ECO:0000256" key="9">
    <source>
        <dbReference type="ARBA" id="ARBA00023136"/>
    </source>
</evidence>
<accession>A0A0W1RDP5</accession>
<dbReference type="InterPro" id="IPR006153">
    <property type="entry name" value="Cation/H_exchanger_TM"/>
</dbReference>
<feature type="transmembrane region" description="Helical" evidence="11">
    <location>
        <begin position="351"/>
        <end position="370"/>
    </location>
</feature>
<feature type="transmembrane region" description="Helical" evidence="11">
    <location>
        <begin position="285"/>
        <end position="308"/>
    </location>
</feature>
<dbReference type="Proteomes" id="UP000054387">
    <property type="component" value="Unassembled WGS sequence"/>
</dbReference>
<evidence type="ECO:0000256" key="5">
    <source>
        <dbReference type="ARBA" id="ARBA00022692"/>
    </source>
</evidence>
<keyword evidence="2" id="KW-0813">Transport</keyword>
<evidence type="ECO:0000259" key="12">
    <source>
        <dbReference type="Pfam" id="PF00999"/>
    </source>
</evidence>
<evidence type="ECO:0000256" key="10">
    <source>
        <dbReference type="ARBA" id="ARBA00023201"/>
    </source>
</evidence>
<dbReference type="Gene3D" id="6.10.140.1330">
    <property type="match status" value="1"/>
</dbReference>
<evidence type="ECO:0000256" key="3">
    <source>
        <dbReference type="ARBA" id="ARBA00022449"/>
    </source>
</evidence>
<evidence type="ECO:0000256" key="6">
    <source>
        <dbReference type="ARBA" id="ARBA00022989"/>
    </source>
</evidence>
<gene>
    <name evidence="13" type="ORF">AUR64_03320</name>
</gene>
<dbReference type="GO" id="GO:0015386">
    <property type="term" value="F:potassium:proton antiporter activity"/>
    <property type="evidence" value="ECO:0007669"/>
    <property type="project" value="TreeGrafter"/>
</dbReference>
<dbReference type="GO" id="GO:0015385">
    <property type="term" value="F:sodium:proton antiporter activity"/>
    <property type="evidence" value="ECO:0007669"/>
    <property type="project" value="InterPro"/>
</dbReference>
<evidence type="ECO:0000256" key="8">
    <source>
        <dbReference type="ARBA" id="ARBA00023065"/>
    </source>
</evidence>
<comment type="caution">
    <text evidence="13">The sequence shown here is derived from an EMBL/GenBank/DDBJ whole genome shotgun (WGS) entry which is preliminary data.</text>
</comment>
<evidence type="ECO:0000313" key="13">
    <source>
        <dbReference type="EMBL" id="KTG11544.1"/>
    </source>
</evidence>
<evidence type="ECO:0000256" key="2">
    <source>
        <dbReference type="ARBA" id="ARBA00022448"/>
    </source>
</evidence>
<evidence type="ECO:0000313" key="14">
    <source>
        <dbReference type="Proteomes" id="UP000054387"/>
    </source>
</evidence>
<dbReference type="EMBL" id="LOPU01000003">
    <property type="protein sequence ID" value="KTG11544.1"/>
    <property type="molecule type" value="Genomic_DNA"/>
</dbReference>
<dbReference type="Pfam" id="PF00999">
    <property type="entry name" value="Na_H_Exchanger"/>
    <property type="match status" value="1"/>
</dbReference>
<dbReference type="InterPro" id="IPR018422">
    <property type="entry name" value="Cation/H_exchanger_CPA1"/>
</dbReference>
<sequence length="411" mass="43250">MSLEEQLITILALLSLAVVVGILTTWFERLSYTTGLLVIGLLISLVGSPFDFELSAEFILLVLLPALIFNDAVNIDVVAFRENLVPILVLAVIGLVLSIGVIALVGPTLFGFSFAVAILFGAIVMPTDPVSVLAVFERLGVEERLTILVEGESLLNDGVSIVVYSAVLAGLLEAEARSVAVGEVLSLSEFVGVVGTGIAVALVGGVVVGTIAGYLAYELLAKLDDDLLAVVISVVLAYGVYIGLDELGASGVVGTLAAGMFFASRTNRTDISRQTHATVETTWSVAAYLANTVLFVAIGIVTPWPLLVEYAPQILVAIVVVFVARAVVVYPLVGVLNWVEHPTIPRSYQHVLTWSGIHASVSVALVLGVADEFPGVLTEQLAALVFGVATFTLLVNGQTMKPLVDRLGITD</sequence>
<proteinExistence type="predicted"/>
<dbReference type="GO" id="GO:0051453">
    <property type="term" value="P:regulation of intracellular pH"/>
    <property type="evidence" value="ECO:0007669"/>
    <property type="project" value="TreeGrafter"/>
</dbReference>
<evidence type="ECO:0000256" key="4">
    <source>
        <dbReference type="ARBA" id="ARBA00022475"/>
    </source>
</evidence>
<keyword evidence="14" id="KW-1185">Reference proteome</keyword>
<evidence type="ECO:0000256" key="1">
    <source>
        <dbReference type="ARBA" id="ARBA00004651"/>
    </source>
</evidence>
<dbReference type="PANTHER" id="PTHR10110:SF195">
    <property type="entry name" value="NA(+)_H(+) ANTIPORTER NHAS2"/>
    <property type="match status" value="1"/>
</dbReference>
<feature type="domain" description="Cation/H+ exchanger transmembrane" evidence="12">
    <location>
        <begin position="16"/>
        <end position="404"/>
    </location>
</feature>
<protein>
    <submittedName>
        <fullName evidence="13">Sodium:proton antiporter</fullName>
    </submittedName>
</protein>
<dbReference type="STRING" id="1514971.AUR64_03320"/>
<keyword evidence="8" id="KW-0406">Ion transport</keyword>
<organism evidence="13 14">
    <name type="scientific">Haloprofundus marisrubri</name>
    <dbReference type="NCBI Taxonomy" id="1514971"/>
    <lineage>
        <taxon>Archaea</taxon>
        <taxon>Methanobacteriati</taxon>
        <taxon>Methanobacteriota</taxon>
        <taxon>Stenosarchaea group</taxon>
        <taxon>Halobacteria</taxon>
        <taxon>Halobacteriales</taxon>
        <taxon>Haloferacaceae</taxon>
        <taxon>Haloprofundus</taxon>
    </lineage>
</organism>
<keyword evidence="10" id="KW-0739">Sodium transport</keyword>
<feature type="transmembrane region" description="Helical" evidence="11">
    <location>
        <begin position="6"/>
        <end position="27"/>
    </location>
</feature>
<dbReference type="OrthoDB" id="11709at2157"/>
<keyword evidence="3" id="KW-0050">Antiport</keyword>
<feature type="transmembrane region" description="Helical" evidence="11">
    <location>
        <begin position="314"/>
        <end position="339"/>
    </location>
</feature>
<evidence type="ECO:0000256" key="11">
    <source>
        <dbReference type="SAM" id="Phobius"/>
    </source>
</evidence>
<evidence type="ECO:0000256" key="7">
    <source>
        <dbReference type="ARBA" id="ARBA00023053"/>
    </source>
</evidence>
<reference evidence="13 14" key="1">
    <citation type="submission" date="2015-12" db="EMBL/GenBank/DDBJ databases">
        <title>Haloprofundus marisrubri gen. nov., sp. nov., an extremely halophilic archaeon isolated from the Discovery deep brine-seawater interface in the Red Sea.</title>
        <authorList>
            <person name="Zhang G."/>
            <person name="Stingl U."/>
            <person name="Rashid M."/>
        </authorList>
    </citation>
    <scope>NUCLEOTIDE SEQUENCE [LARGE SCALE GENOMIC DNA]</scope>
    <source>
        <strain evidence="13 14">SB9</strain>
    </source>
</reference>
<feature type="transmembrane region" description="Helical" evidence="11">
    <location>
        <begin position="376"/>
        <end position="396"/>
    </location>
</feature>
<feature type="transmembrane region" description="Helical" evidence="11">
    <location>
        <begin position="58"/>
        <end position="80"/>
    </location>
</feature>
<name>A0A0W1RDP5_9EURY</name>
<dbReference type="GO" id="GO:0005886">
    <property type="term" value="C:plasma membrane"/>
    <property type="evidence" value="ECO:0007669"/>
    <property type="project" value="UniProtKB-SubCell"/>
</dbReference>
<keyword evidence="4" id="KW-1003">Cell membrane</keyword>
<keyword evidence="6 11" id="KW-1133">Transmembrane helix</keyword>
<keyword evidence="7" id="KW-0915">Sodium</keyword>
<feature type="transmembrane region" description="Helical" evidence="11">
    <location>
        <begin position="192"/>
        <end position="216"/>
    </location>
</feature>
<feature type="transmembrane region" description="Helical" evidence="11">
    <location>
        <begin position="223"/>
        <end position="241"/>
    </location>
</feature>
<keyword evidence="9 11" id="KW-0472">Membrane</keyword>
<dbReference type="GO" id="GO:0098719">
    <property type="term" value="P:sodium ion import across plasma membrane"/>
    <property type="evidence" value="ECO:0007669"/>
    <property type="project" value="TreeGrafter"/>
</dbReference>
<dbReference type="RefSeq" id="WP_058580028.1">
    <property type="nucleotide sequence ID" value="NZ_LOPU01000003.1"/>
</dbReference>
<dbReference type="AlphaFoldDB" id="A0A0W1RDP5"/>
<comment type="subcellular location">
    <subcellularLocation>
        <location evidence="1">Cell membrane</location>
        <topology evidence="1">Multi-pass membrane protein</topology>
    </subcellularLocation>
</comment>
<keyword evidence="5 11" id="KW-0812">Transmembrane</keyword>
<dbReference type="PANTHER" id="PTHR10110">
    <property type="entry name" value="SODIUM/HYDROGEN EXCHANGER"/>
    <property type="match status" value="1"/>
</dbReference>